<dbReference type="FunFam" id="3.40.225.10:FF:000008">
    <property type="entry name" value="Sugar aldolase"/>
    <property type="match status" value="1"/>
</dbReference>
<dbReference type="PANTHER" id="PTHR22789:SF0">
    <property type="entry name" value="3-OXO-TETRONATE 4-PHOSPHATE DECARBOXYLASE-RELATED"/>
    <property type="match status" value="1"/>
</dbReference>
<sequence length="210" mass="22803">MSERELREQISEYGKSLFNRGYGVGTSGNISVRLPDGMLITPTNCSLGKIDPERISKVSLNGSLLEGDKPSKEAFLHLAMYGARERDDAVVHLHSTYSVALSCLQDVDPENVIPPLTAYFVMKVGRVFRAPYYPPGDAQLGNAVGKIASQYRAVLLANHGPLFSGSTLDSAVAGIEEMEETAKLVLLLKNEKASSLTPEQCQDLLERSSS</sequence>
<comment type="cofactor">
    <cofactor evidence="1">
        <name>Zn(2+)</name>
        <dbReference type="ChEBI" id="CHEBI:29105"/>
    </cofactor>
</comment>
<reference evidence="14" key="1">
    <citation type="submission" date="2019-02" db="EMBL/GenBank/DDBJ databases">
        <title>Deep-cultivation of Planctomycetes and their phenomic and genomic characterization uncovers novel biology.</title>
        <authorList>
            <person name="Wiegand S."/>
            <person name="Jogler M."/>
            <person name="Boedeker C."/>
            <person name="Pinto D."/>
            <person name="Vollmers J."/>
            <person name="Rivas-Marin E."/>
            <person name="Kohn T."/>
            <person name="Peeters S.H."/>
            <person name="Heuer A."/>
            <person name="Rast P."/>
            <person name="Oberbeckmann S."/>
            <person name="Bunk B."/>
            <person name="Jeske O."/>
            <person name="Meyerdierks A."/>
            <person name="Storesund J.E."/>
            <person name="Kallscheuer N."/>
            <person name="Luecker S."/>
            <person name="Lage O.M."/>
            <person name="Pohl T."/>
            <person name="Merkel B.J."/>
            <person name="Hornburger P."/>
            <person name="Mueller R.-W."/>
            <person name="Bruemmer F."/>
            <person name="Labrenz M."/>
            <person name="Spormann A.M."/>
            <person name="Op den Camp H."/>
            <person name="Overmann J."/>
            <person name="Amann R."/>
            <person name="Jetten M.S.M."/>
            <person name="Mascher T."/>
            <person name="Medema M.H."/>
            <person name="Devos D.P."/>
            <person name="Kaster A.-K."/>
            <person name="Ovreas L."/>
            <person name="Rohde M."/>
            <person name="Galperin M.Y."/>
            <person name="Jogler C."/>
        </authorList>
    </citation>
    <scope>NUCLEOTIDE SEQUENCE [LARGE SCALE GENOMIC DNA]</scope>
    <source>
        <strain evidence="14">Pan97</strain>
    </source>
</reference>
<dbReference type="RefSeq" id="WP_144973432.1">
    <property type="nucleotide sequence ID" value="NZ_CP036289.1"/>
</dbReference>
<evidence type="ECO:0000313" key="13">
    <source>
        <dbReference type="EMBL" id="QDU75792.1"/>
    </source>
</evidence>
<dbReference type="InterPro" id="IPR050197">
    <property type="entry name" value="Aldolase_class_II_sugar_metab"/>
</dbReference>
<dbReference type="Gene3D" id="3.40.225.10">
    <property type="entry name" value="Class II aldolase/adducin N-terminal domain"/>
    <property type="match status" value="1"/>
</dbReference>
<dbReference type="GO" id="GO:0016832">
    <property type="term" value="F:aldehyde-lyase activity"/>
    <property type="evidence" value="ECO:0007669"/>
    <property type="project" value="InterPro"/>
</dbReference>
<organism evidence="13 14">
    <name type="scientific">Bremerella volcania</name>
    <dbReference type="NCBI Taxonomy" id="2527984"/>
    <lineage>
        <taxon>Bacteria</taxon>
        <taxon>Pseudomonadati</taxon>
        <taxon>Planctomycetota</taxon>
        <taxon>Planctomycetia</taxon>
        <taxon>Pirellulales</taxon>
        <taxon>Pirellulaceae</taxon>
        <taxon>Bremerella</taxon>
    </lineage>
</organism>
<evidence type="ECO:0000256" key="8">
    <source>
        <dbReference type="ARBA" id="ARBA00044772"/>
    </source>
</evidence>
<dbReference type="NCBIfam" id="NF043034">
    <property type="entry name" value="OxoTetrPhDc"/>
    <property type="match status" value="1"/>
</dbReference>
<feature type="domain" description="Class II aldolase/adducin N-terminal" evidence="12">
    <location>
        <begin position="8"/>
        <end position="186"/>
    </location>
</feature>
<evidence type="ECO:0000256" key="7">
    <source>
        <dbReference type="ARBA" id="ARBA00044745"/>
    </source>
</evidence>
<dbReference type="GO" id="GO:0046872">
    <property type="term" value="F:metal ion binding"/>
    <property type="evidence" value="ECO:0007669"/>
    <property type="project" value="UniProtKB-KW"/>
</dbReference>
<dbReference type="NCBIfam" id="NF006000">
    <property type="entry name" value="PRK08130.1"/>
    <property type="match status" value="1"/>
</dbReference>
<dbReference type="OrthoDB" id="9794581at2"/>
<dbReference type="Pfam" id="PF00596">
    <property type="entry name" value="Aldolase_II"/>
    <property type="match status" value="1"/>
</dbReference>
<accession>A0A518C998</accession>
<dbReference type="InterPro" id="IPR050013">
    <property type="entry name" value="OtnC"/>
</dbReference>
<dbReference type="GO" id="GO:0019323">
    <property type="term" value="P:pentose catabolic process"/>
    <property type="evidence" value="ECO:0007669"/>
    <property type="project" value="InterPro"/>
</dbReference>
<evidence type="ECO:0000256" key="6">
    <source>
        <dbReference type="ARBA" id="ARBA00023277"/>
    </source>
</evidence>
<protein>
    <recommendedName>
        <fullName evidence="9">3-oxo-tetronate 4-phosphate decarboxylase</fullName>
        <ecNumber evidence="8">4.1.1.104</ecNumber>
    </recommendedName>
</protein>
<evidence type="ECO:0000256" key="1">
    <source>
        <dbReference type="ARBA" id="ARBA00001947"/>
    </source>
</evidence>
<comment type="function">
    <text evidence="7">Catalyzes the decarboxylation of 3-oxo-tetronate 4-phosphate to dihydroxyacetone phosphate (DHAP) and CO(2).</text>
</comment>
<dbReference type="EC" id="4.1.1.104" evidence="8"/>
<evidence type="ECO:0000256" key="10">
    <source>
        <dbReference type="ARBA" id="ARBA00047520"/>
    </source>
</evidence>
<evidence type="ECO:0000256" key="11">
    <source>
        <dbReference type="ARBA" id="ARBA00048603"/>
    </source>
</evidence>
<dbReference type="SUPFAM" id="SSF53639">
    <property type="entry name" value="AraD/HMP-PK domain-like"/>
    <property type="match status" value="1"/>
</dbReference>
<dbReference type="KEGG" id="bvo:Pan97_28340"/>
<dbReference type="SMART" id="SM01007">
    <property type="entry name" value="Aldolase_II"/>
    <property type="match status" value="1"/>
</dbReference>
<keyword evidence="6" id="KW-0119">Carbohydrate metabolism</keyword>
<comment type="catalytic activity">
    <reaction evidence="10">
        <text>3-dehydro-4-O-phospho-D-erythronate + H(+) = dihydroxyacetone phosphate + CO2</text>
        <dbReference type="Rhea" id="RHEA:52416"/>
        <dbReference type="ChEBI" id="CHEBI:15378"/>
        <dbReference type="ChEBI" id="CHEBI:16526"/>
        <dbReference type="ChEBI" id="CHEBI:57642"/>
        <dbReference type="ChEBI" id="CHEBI:136593"/>
        <dbReference type="EC" id="4.1.1.104"/>
    </reaction>
</comment>
<dbReference type="EMBL" id="CP036289">
    <property type="protein sequence ID" value="QDU75792.1"/>
    <property type="molecule type" value="Genomic_DNA"/>
</dbReference>
<dbReference type="Proteomes" id="UP000318626">
    <property type="component" value="Chromosome"/>
</dbReference>
<comment type="similarity">
    <text evidence="2">Belongs to the aldolase class II family. AraD/FucA subfamily.</text>
</comment>
<dbReference type="InterPro" id="IPR001303">
    <property type="entry name" value="Aldolase_II/adducin_N"/>
</dbReference>
<evidence type="ECO:0000256" key="5">
    <source>
        <dbReference type="ARBA" id="ARBA00023239"/>
    </source>
</evidence>
<evidence type="ECO:0000313" key="14">
    <source>
        <dbReference type="Proteomes" id="UP000318626"/>
    </source>
</evidence>
<dbReference type="InterPro" id="IPR036409">
    <property type="entry name" value="Aldolase_II/adducin_N_sf"/>
</dbReference>
<keyword evidence="5 13" id="KW-0456">Lyase</keyword>
<dbReference type="AlphaFoldDB" id="A0A518C998"/>
<dbReference type="PANTHER" id="PTHR22789">
    <property type="entry name" value="FUCULOSE PHOSPHATE ALDOLASE"/>
    <property type="match status" value="1"/>
</dbReference>
<gene>
    <name evidence="13" type="primary">fucA</name>
    <name evidence="13" type="ORF">Pan97_28340</name>
</gene>
<keyword evidence="14" id="KW-1185">Reference proteome</keyword>
<dbReference type="GO" id="GO:0005829">
    <property type="term" value="C:cytosol"/>
    <property type="evidence" value="ECO:0007669"/>
    <property type="project" value="TreeGrafter"/>
</dbReference>
<evidence type="ECO:0000256" key="4">
    <source>
        <dbReference type="ARBA" id="ARBA00022833"/>
    </source>
</evidence>
<keyword evidence="3" id="KW-0479">Metal-binding</keyword>
<evidence type="ECO:0000259" key="12">
    <source>
        <dbReference type="SMART" id="SM01007"/>
    </source>
</evidence>
<proteinExistence type="inferred from homology"/>
<evidence type="ECO:0000256" key="2">
    <source>
        <dbReference type="ARBA" id="ARBA00010037"/>
    </source>
</evidence>
<evidence type="ECO:0000256" key="9">
    <source>
        <dbReference type="ARBA" id="ARBA00044803"/>
    </source>
</evidence>
<evidence type="ECO:0000256" key="3">
    <source>
        <dbReference type="ARBA" id="ARBA00022723"/>
    </source>
</evidence>
<comment type="catalytic activity">
    <reaction evidence="11">
        <text>3-dehydro-4-O-phospho-L-erythronate + H(+) = dihydroxyacetone phosphate + CO2</text>
        <dbReference type="Rhea" id="RHEA:52404"/>
        <dbReference type="ChEBI" id="CHEBI:15378"/>
        <dbReference type="ChEBI" id="CHEBI:16526"/>
        <dbReference type="ChEBI" id="CHEBI:57642"/>
        <dbReference type="ChEBI" id="CHEBI:136592"/>
        <dbReference type="EC" id="4.1.1.104"/>
    </reaction>
</comment>
<keyword evidence="4" id="KW-0862">Zinc</keyword>
<name>A0A518C998_9BACT</name>